<dbReference type="GO" id="GO:0016747">
    <property type="term" value="F:acyltransferase activity, transferring groups other than amino-acyl groups"/>
    <property type="evidence" value="ECO:0007669"/>
    <property type="project" value="InterPro"/>
</dbReference>
<dbReference type="CDD" id="cd04301">
    <property type="entry name" value="NAT_SF"/>
    <property type="match status" value="1"/>
</dbReference>
<evidence type="ECO:0000256" key="2">
    <source>
        <dbReference type="ARBA" id="ARBA00023315"/>
    </source>
</evidence>
<keyword evidence="5" id="KW-1185">Reference proteome</keyword>
<dbReference type="RefSeq" id="WP_182482807.1">
    <property type="nucleotide sequence ID" value="NZ_QWLA01000056.1"/>
</dbReference>
<reference evidence="4 5" key="1">
    <citation type="submission" date="2018-08" db="EMBL/GenBank/DDBJ databases">
        <title>Meiothermus roseus NBRC 110900 genome sequencing project.</title>
        <authorList>
            <person name="Da Costa M.S."/>
            <person name="Albuquerque L."/>
            <person name="Raposo P."/>
            <person name="Froufe H.J.C."/>
            <person name="Barroso C.S."/>
            <person name="Egas C."/>
        </authorList>
    </citation>
    <scope>NUCLEOTIDE SEQUENCE [LARGE SCALE GENOMIC DNA]</scope>
    <source>
        <strain evidence="4 5">NBRC 110900</strain>
    </source>
</reference>
<dbReference type="InterPro" id="IPR000182">
    <property type="entry name" value="GNAT_dom"/>
</dbReference>
<accession>A0A399EM07</accession>
<evidence type="ECO:0000259" key="3">
    <source>
        <dbReference type="PROSITE" id="PS51186"/>
    </source>
</evidence>
<dbReference type="EMBL" id="QWLA01000056">
    <property type="protein sequence ID" value="RIH84513.1"/>
    <property type="molecule type" value="Genomic_DNA"/>
</dbReference>
<dbReference type="PANTHER" id="PTHR43877">
    <property type="entry name" value="AMINOALKYLPHOSPHONATE N-ACETYLTRANSFERASE-RELATED-RELATED"/>
    <property type="match status" value="1"/>
</dbReference>
<dbReference type="InterPro" id="IPR016181">
    <property type="entry name" value="Acyl_CoA_acyltransferase"/>
</dbReference>
<proteinExistence type="predicted"/>
<dbReference type="Pfam" id="PF00583">
    <property type="entry name" value="Acetyltransf_1"/>
    <property type="match status" value="1"/>
</dbReference>
<comment type="caution">
    <text evidence="4">The sequence shown here is derived from an EMBL/GenBank/DDBJ whole genome shotgun (WGS) entry which is preliminary data.</text>
</comment>
<dbReference type="InterPro" id="IPR050832">
    <property type="entry name" value="Bact_Acetyltransf"/>
</dbReference>
<gene>
    <name evidence="4" type="ORF">Mrose_02615</name>
</gene>
<protein>
    <submittedName>
        <fullName evidence="4">Ribosomal-protein-alanine acetyltransferase</fullName>
    </submittedName>
</protein>
<evidence type="ECO:0000256" key="1">
    <source>
        <dbReference type="ARBA" id="ARBA00022679"/>
    </source>
</evidence>
<evidence type="ECO:0000313" key="5">
    <source>
        <dbReference type="Proteomes" id="UP000265341"/>
    </source>
</evidence>
<keyword evidence="2" id="KW-0012">Acyltransferase</keyword>
<dbReference type="PROSITE" id="PS51186">
    <property type="entry name" value="GNAT"/>
    <property type="match status" value="1"/>
</dbReference>
<organism evidence="4 5">
    <name type="scientific">Calidithermus roseus</name>
    <dbReference type="NCBI Taxonomy" id="1644118"/>
    <lineage>
        <taxon>Bacteria</taxon>
        <taxon>Thermotogati</taxon>
        <taxon>Deinococcota</taxon>
        <taxon>Deinococci</taxon>
        <taxon>Thermales</taxon>
        <taxon>Thermaceae</taxon>
        <taxon>Calidithermus</taxon>
    </lineage>
</organism>
<feature type="domain" description="N-acetyltransferase" evidence="3">
    <location>
        <begin position="7"/>
        <end position="157"/>
    </location>
</feature>
<keyword evidence="1 4" id="KW-0808">Transferase</keyword>
<dbReference type="Gene3D" id="3.40.630.30">
    <property type="match status" value="1"/>
</dbReference>
<dbReference type="AlphaFoldDB" id="A0A399EM07"/>
<evidence type="ECO:0000313" key="4">
    <source>
        <dbReference type="EMBL" id="RIH84513.1"/>
    </source>
</evidence>
<dbReference type="SUPFAM" id="SSF55729">
    <property type="entry name" value="Acyl-CoA N-acyltransferases (Nat)"/>
    <property type="match status" value="1"/>
</dbReference>
<name>A0A399EM07_9DEIN</name>
<dbReference type="Proteomes" id="UP000265341">
    <property type="component" value="Unassembled WGS sequence"/>
</dbReference>
<dbReference type="PANTHER" id="PTHR43877:SF1">
    <property type="entry name" value="ACETYLTRANSFERASE"/>
    <property type="match status" value="1"/>
</dbReference>
<sequence>MKIVSRFHLRRVQPASAPEIHRLYLNSPTYFHLIGMEVPTLSDVERELGVLEQDPRRRVSLLEHEGEVVGYLDYKLPYPEEGAATISLLLIREDLQGQGLGARVLGELESQIKGQVGRLFAVVYGDNPVARRFWLRQGFAHLRDGGPSLSWYVKELI</sequence>